<feature type="region of interest" description="Disordered" evidence="10">
    <location>
        <begin position="694"/>
        <end position="735"/>
    </location>
</feature>
<keyword evidence="6 11" id="KW-1133">Transmembrane helix</keyword>
<feature type="compositionally biased region" description="Acidic residues" evidence="10">
    <location>
        <begin position="107"/>
        <end position="118"/>
    </location>
</feature>
<feature type="transmembrane region" description="Helical" evidence="11">
    <location>
        <begin position="468"/>
        <end position="493"/>
    </location>
</feature>
<dbReference type="OMA" id="IKAHASK"/>
<evidence type="ECO:0000256" key="10">
    <source>
        <dbReference type="SAM" id="MobiDB-lite"/>
    </source>
</evidence>
<evidence type="ECO:0000256" key="11">
    <source>
        <dbReference type="SAM" id="Phobius"/>
    </source>
</evidence>
<feature type="domain" description="Cation/H+ exchanger transmembrane" evidence="12">
    <location>
        <begin position="306"/>
        <end position="663"/>
    </location>
</feature>
<dbReference type="STRING" id="431595.K3X6J2"/>
<dbReference type="GO" id="GO:0016020">
    <property type="term" value="C:membrane"/>
    <property type="evidence" value="ECO:0007669"/>
    <property type="project" value="UniProtKB-SubCell"/>
</dbReference>
<feature type="compositionally biased region" description="Basic and acidic residues" evidence="10">
    <location>
        <begin position="119"/>
        <end position="134"/>
    </location>
</feature>
<accession>K3X6J2</accession>
<evidence type="ECO:0000256" key="5">
    <source>
        <dbReference type="ARBA" id="ARBA00022729"/>
    </source>
</evidence>
<feature type="transmembrane region" description="Helical" evidence="11">
    <location>
        <begin position="406"/>
        <end position="423"/>
    </location>
</feature>
<evidence type="ECO:0000256" key="8">
    <source>
        <dbReference type="ARBA" id="ARBA00023136"/>
    </source>
</evidence>
<dbReference type="HOGENOM" id="CLU_022587_0_0_1"/>
<comment type="subcellular location">
    <subcellularLocation>
        <location evidence="1">Membrane</location>
        <topology evidence="1">Multi-pass membrane protein</topology>
    </subcellularLocation>
</comment>
<dbReference type="EMBL" id="GL376581">
    <property type="status" value="NOT_ANNOTATED_CDS"/>
    <property type="molecule type" value="Genomic_DNA"/>
</dbReference>
<reference evidence="14" key="1">
    <citation type="journal article" date="2010" name="Genome Biol.">
        <title>Genome sequence of the necrotrophic plant pathogen Pythium ultimum reveals original pathogenicity mechanisms and effector repertoire.</title>
        <authorList>
            <person name="Levesque C.A."/>
            <person name="Brouwer H."/>
            <person name="Cano L."/>
            <person name="Hamilton J.P."/>
            <person name="Holt C."/>
            <person name="Huitema E."/>
            <person name="Raffaele S."/>
            <person name="Robideau G.P."/>
            <person name="Thines M."/>
            <person name="Win J."/>
            <person name="Zerillo M.M."/>
            <person name="Beakes G.W."/>
            <person name="Boore J.L."/>
            <person name="Busam D."/>
            <person name="Dumas B."/>
            <person name="Ferriera S."/>
            <person name="Fuerstenberg S.I."/>
            <person name="Gachon C.M."/>
            <person name="Gaulin E."/>
            <person name="Govers F."/>
            <person name="Grenville-Briggs L."/>
            <person name="Horner N."/>
            <person name="Hostetler J."/>
            <person name="Jiang R.H."/>
            <person name="Johnson J."/>
            <person name="Krajaejun T."/>
            <person name="Lin H."/>
            <person name="Meijer H.J."/>
            <person name="Moore B."/>
            <person name="Morris P."/>
            <person name="Phuntmart V."/>
            <person name="Puiu D."/>
            <person name="Shetty J."/>
            <person name="Stajich J.E."/>
            <person name="Tripathy S."/>
            <person name="Wawra S."/>
            <person name="van West P."/>
            <person name="Whitty B.R."/>
            <person name="Coutinho P.M."/>
            <person name="Henrissat B."/>
            <person name="Martin F."/>
            <person name="Thomas P.D."/>
            <person name="Tyler B.M."/>
            <person name="De Vries R.P."/>
            <person name="Kamoun S."/>
            <person name="Yandell M."/>
            <person name="Tisserat N."/>
            <person name="Buell C.R."/>
        </authorList>
    </citation>
    <scope>NUCLEOTIDE SEQUENCE</scope>
    <source>
        <strain evidence="14">DAOM:BR144</strain>
    </source>
</reference>
<reference evidence="14" key="2">
    <citation type="submission" date="2010-04" db="EMBL/GenBank/DDBJ databases">
        <authorList>
            <person name="Buell R."/>
            <person name="Hamilton J."/>
            <person name="Hostetler J."/>
        </authorList>
    </citation>
    <scope>NUCLEOTIDE SEQUENCE [LARGE SCALE GENOMIC DNA]</scope>
    <source>
        <strain evidence="14">DAOM:BR144</strain>
    </source>
</reference>
<sequence>MGAAVEAENRAGAATTHKPALGTKDRGQEHKDVLKKKEDRVVTAVPVKLVADTKPEVVEDEEEDMNVAQTERPMRGMELSPEQLEAIGVTKDPPQSVASEKEKNENEDATTETKEDDAETRKDAPHDLGDLEGRDEQDDAIAQAAVNVSIDRVEAHLQILQQLELSVAQSIEEMNEKVDSRYSKQRSGETLRLSQELLVLQNNLKKLAEGLNGTLFELEVVEKDSEKKSKKLKEVLEQKKEEEQEQFIEENGMKVVDYETGHIRNITGLSSVQLKKLEAAEKKADPAVLHYDFELLGQIAILLGVSAIGGIIATYFNIPPNVGYLLGGALVGPSCLGLVHQYQEVETISLFGSIFLLFGHGAGYTPQKLDDAFKKYFIGGIAYITSIVILVAIVSVYIGWSSSSGEGLIIGVGVCFTTTAPLYEYIRANQIQESSYGRTVIAIIAVQDILMSFALGTPEWFSSRSVGWIGLAAVRAIISYGVVVLMAYALHLYVVPRLLHFLVVMEEVHHSPLVLLGVVSVCFFMALCTEYIGLSLECGAFLAGLAFVNASSDAKAAFTSIRVMENLFGSMFFACVGMILNPIFLVKNAGEILSMVILIILIKTCSMTAVMTFFDVSMKKALLAAVGLCQIGELALIFMIKAHATNLVSRRIYLLFVAAIAVFLGCSSVFNRQVLLARRKSIFRLPSIMRRPDSDIMDGNKSGRARSASDSDQLHTTSFSSPTTPRRKSTKALVQ</sequence>
<evidence type="ECO:0000256" key="2">
    <source>
        <dbReference type="ARBA" id="ARBA00022448"/>
    </source>
</evidence>
<feature type="transmembrane region" description="Helical" evidence="11">
    <location>
        <begin position="348"/>
        <end position="364"/>
    </location>
</feature>
<dbReference type="PANTHER" id="PTHR16254">
    <property type="entry name" value="POTASSIUM/PROTON ANTIPORTER-RELATED"/>
    <property type="match status" value="1"/>
</dbReference>
<feature type="compositionally biased region" description="Low complexity" evidence="10">
    <location>
        <begin position="1"/>
        <end position="14"/>
    </location>
</feature>
<feature type="transmembrane region" description="Helical" evidence="11">
    <location>
        <begin position="295"/>
        <end position="316"/>
    </location>
</feature>
<dbReference type="eggNOG" id="KOG1650">
    <property type="taxonomic scope" value="Eukaryota"/>
</dbReference>
<feature type="transmembrane region" description="Helical" evidence="11">
    <location>
        <begin position="621"/>
        <end position="640"/>
    </location>
</feature>
<dbReference type="Proteomes" id="UP000019132">
    <property type="component" value="Unassembled WGS sequence"/>
</dbReference>
<keyword evidence="4 11" id="KW-0812">Transmembrane</keyword>
<proteinExistence type="predicted"/>
<feature type="region of interest" description="Disordered" evidence="10">
    <location>
        <begin position="1"/>
        <end position="40"/>
    </location>
</feature>
<organism evidence="13 14">
    <name type="scientific">Globisporangium ultimum (strain ATCC 200006 / CBS 805.95 / DAOM BR144)</name>
    <name type="common">Pythium ultimum</name>
    <dbReference type="NCBI Taxonomy" id="431595"/>
    <lineage>
        <taxon>Eukaryota</taxon>
        <taxon>Sar</taxon>
        <taxon>Stramenopiles</taxon>
        <taxon>Oomycota</taxon>
        <taxon>Peronosporomycetes</taxon>
        <taxon>Pythiales</taxon>
        <taxon>Pythiaceae</taxon>
        <taxon>Globisporangium</taxon>
    </lineage>
</organism>
<name>K3X6J2_GLOUD</name>
<dbReference type="Gene3D" id="1.20.1530.20">
    <property type="match status" value="1"/>
</dbReference>
<evidence type="ECO:0000256" key="4">
    <source>
        <dbReference type="ARBA" id="ARBA00022692"/>
    </source>
</evidence>
<evidence type="ECO:0000256" key="9">
    <source>
        <dbReference type="SAM" id="Coils"/>
    </source>
</evidence>
<feature type="transmembrane region" description="Helical" evidence="11">
    <location>
        <begin position="567"/>
        <end position="586"/>
    </location>
</feature>
<keyword evidence="7" id="KW-0406">Ion transport</keyword>
<dbReference type="InterPro" id="IPR038770">
    <property type="entry name" value="Na+/solute_symporter_sf"/>
</dbReference>
<dbReference type="InterPro" id="IPR006153">
    <property type="entry name" value="Cation/H_exchanger_TM"/>
</dbReference>
<evidence type="ECO:0000256" key="7">
    <source>
        <dbReference type="ARBA" id="ARBA00023065"/>
    </source>
</evidence>
<dbReference type="Pfam" id="PF00999">
    <property type="entry name" value="Na_H_Exchanger"/>
    <property type="match status" value="1"/>
</dbReference>
<dbReference type="PANTHER" id="PTHR16254:SF14">
    <property type="entry name" value="TRANSMEMBRANE AND COILED-COIL DOMAIN-CONTAINING PROTEIN 3"/>
    <property type="match status" value="1"/>
</dbReference>
<feature type="transmembrane region" description="Helical" evidence="11">
    <location>
        <begin position="652"/>
        <end position="670"/>
    </location>
</feature>
<dbReference type="GO" id="GO:0015386">
    <property type="term" value="F:potassium:proton antiporter activity"/>
    <property type="evidence" value="ECO:0007669"/>
    <property type="project" value="InterPro"/>
</dbReference>
<evidence type="ECO:0000313" key="13">
    <source>
        <dbReference type="EnsemblProtists" id="PYU1_T012841"/>
    </source>
</evidence>
<protein>
    <recommendedName>
        <fullName evidence="12">Cation/H+ exchanger transmembrane domain-containing protein</fullName>
    </recommendedName>
</protein>
<feature type="transmembrane region" description="Helical" evidence="11">
    <location>
        <begin position="323"/>
        <end position="342"/>
    </location>
</feature>
<dbReference type="InterPro" id="IPR045158">
    <property type="entry name" value="KEA4/5/6-like"/>
</dbReference>
<feature type="transmembrane region" description="Helical" evidence="11">
    <location>
        <begin position="376"/>
        <end position="400"/>
    </location>
</feature>
<keyword evidence="2" id="KW-0813">Transport</keyword>
<dbReference type="EnsemblProtists" id="PYU1_T012841">
    <property type="protein sequence ID" value="PYU1_T012841"/>
    <property type="gene ID" value="PYU1_G012814"/>
</dbReference>
<feature type="transmembrane region" description="Helical" evidence="11">
    <location>
        <begin position="592"/>
        <end position="614"/>
    </location>
</feature>
<keyword evidence="14" id="KW-1185">Reference proteome</keyword>
<feature type="coiled-coil region" evidence="9">
    <location>
        <begin position="218"/>
        <end position="246"/>
    </location>
</feature>
<keyword evidence="9" id="KW-0175">Coiled coil</keyword>
<feature type="compositionally biased region" description="Basic residues" evidence="10">
    <location>
        <begin position="725"/>
        <end position="735"/>
    </location>
</feature>
<evidence type="ECO:0000256" key="6">
    <source>
        <dbReference type="ARBA" id="ARBA00022989"/>
    </source>
</evidence>
<evidence type="ECO:0000259" key="12">
    <source>
        <dbReference type="Pfam" id="PF00999"/>
    </source>
</evidence>
<keyword evidence="8 11" id="KW-0472">Membrane</keyword>
<feature type="region of interest" description="Disordered" evidence="10">
    <location>
        <begin position="52"/>
        <end position="136"/>
    </location>
</feature>
<feature type="transmembrane region" description="Helical" evidence="11">
    <location>
        <begin position="513"/>
        <end position="534"/>
    </location>
</feature>
<feature type="transmembrane region" description="Helical" evidence="11">
    <location>
        <begin position="435"/>
        <end position="456"/>
    </location>
</feature>
<feature type="compositionally biased region" description="Basic and acidic residues" evidence="10">
    <location>
        <begin position="23"/>
        <end position="40"/>
    </location>
</feature>
<dbReference type="AlphaFoldDB" id="K3X6J2"/>
<keyword evidence="5" id="KW-0732">Signal</keyword>
<evidence type="ECO:0000256" key="3">
    <source>
        <dbReference type="ARBA" id="ARBA00022449"/>
    </source>
</evidence>
<keyword evidence="3" id="KW-0050">Antiport</keyword>
<reference evidence="13" key="3">
    <citation type="submission" date="2015-02" db="UniProtKB">
        <authorList>
            <consortium name="EnsemblProtists"/>
        </authorList>
    </citation>
    <scope>IDENTIFICATION</scope>
    <source>
        <strain evidence="13">DAOM BR144</strain>
    </source>
</reference>
<dbReference type="InParanoid" id="K3X6J2"/>
<evidence type="ECO:0000313" key="14">
    <source>
        <dbReference type="Proteomes" id="UP000019132"/>
    </source>
</evidence>
<evidence type="ECO:0000256" key="1">
    <source>
        <dbReference type="ARBA" id="ARBA00004141"/>
    </source>
</evidence>
<dbReference type="VEuPathDB" id="FungiDB:PYU1_G012814"/>